<keyword evidence="1" id="KW-1133">Transmembrane helix</keyword>
<evidence type="ECO:0000313" key="2">
    <source>
        <dbReference type="EMBL" id="UJF32534.1"/>
    </source>
</evidence>
<sequence>MRLGKQWLKRLFILALIFAVIGVGVAWAAGWDKSHYEQAFHQVKQNAVPYMPWGHGKSQMTMNDHYDRGSMHGGFDRHHDLGEGLAALMGIMLGAAALYWVLKRRRKLVGMFTANAGSAAPAVIPSTSDFLDQWEQNQMKIKEMN</sequence>
<name>A0ABY3SEW6_9BACL</name>
<protein>
    <submittedName>
        <fullName evidence="2">Uncharacterized protein</fullName>
    </submittedName>
</protein>
<reference evidence="2 3" key="1">
    <citation type="journal article" date="2024" name="Int. J. Syst. Evol. Microbiol.">
        <title>Paenibacillus hexagrammi sp. nov., a novel bacterium isolated from the gut content of Hexagrammos agrammus.</title>
        <authorList>
            <person name="Jung H.K."/>
            <person name="Kim D.G."/>
            <person name="Zin H."/>
            <person name="Park J."/>
            <person name="Jung H."/>
            <person name="Kim Y.O."/>
            <person name="Kong H.J."/>
            <person name="Kim J.W."/>
            <person name="Kim Y.S."/>
        </authorList>
    </citation>
    <scope>NUCLEOTIDE SEQUENCE [LARGE SCALE GENOMIC DNA]</scope>
    <source>
        <strain evidence="2 3">YPD9-1</strain>
    </source>
</reference>
<dbReference type="Proteomes" id="UP001649230">
    <property type="component" value="Chromosome"/>
</dbReference>
<dbReference type="EMBL" id="CP090978">
    <property type="protein sequence ID" value="UJF32534.1"/>
    <property type="molecule type" value="Genomic_DNA"/>
</dbReference>
<keyword evidence="3" id="KW-1185">Reference proteome</keyword>
<organism evidence="2 3">
    <name type="scientific">Paenibacillus hexagrammi</name>
    <dbReference type="NCBI Taxonomy" id="2908839"/>
    <lineage>
        <taxon>Bacteria</taxon>
        <taxon>Bacillati</taxon>
        <taxon>Bacillota</taxon>
        <taxon>Bacilli</taxon>
        <taxon>Bacillales</taxon>
        <taxon>Paenibacillaceae</taxon>
        <taxon>Paenibacillus</taxon>
    </lineage>
</organism>
<feature type="transmembrane region" description="Helical" evidence="1">
    <location>
        <begin position="84"/>
        <end position="102"/>
    </location>
</feature>
<proteinExistence type="predicted"/>
<dbReference type="RefSeq" id="WP_235118883.1">
    <property type="nucleotide sequence ID" value="NZ_CP090978.1"/>
</dbReference>
<keyword evidence="1" id="KW-0812">Transmembrane</keyword>
<keyword evidence="1" id="KW-0472">Membrane</keyword>
<gene>
    <name evidence="2" type="ORF">L0M14_23205</name>
</gene>
<evidence type="ECO:0000256" key="1">
    <source>
        <dbReference type="SAM" id="Phobius"/>
    </source>
</evidence>
<accession>A0ABY3SEW6</accession>
<evidence type="ECO:0000313" key="3">
    <source>
        <dbReference type="Proteomes" id="UP001649230"/>
    </source>
</evidence>